<keyword evidence="2" id="KW-1185">Reference proteome</keyword>
<comment type="caution">
    <text evidence="1">The sequence shown here is derived from an EMBL/GenBank/DDBJ whole genome shotgun (WGS) entry which is preliminary data.</text>
</comment>
<dbReference type="EMBL" id="JAKZFC010000005">
    <property type="protein sequence ID" value="MCH7322973.1"/>
    <property type="molecule type" value="Genomic_DNA"/>
</dbReference>
<sequence length="120" mass="14496">MKLLEQLADAFLNGAQDFRFVYNRMTKEVDILEMLDNDWEDDDNLELVPYKESREMYEVMVDFSNQYEGELEEKLFQALNGRKPFHAFRETANSIGIINAWYDYEQEYVKKKMQEWLESL</sequence>
<gene>
    <name evidence="1" type="ORF">LZ480_13930</name>
</gene>
<evidence type="ECO:0000313" key="1">
    <source>
        <dbReference type="EMBL" id="MCH7322973.1"/>
    </source>
</evidence>
<dbReference type="Proteomes" id="UP001316087">
    <property type="component" value="Unassembled WGS sequence"/>
</dbReference>
<dbReference type="InterPro" id="IPR005361">
    <property type="entry name" value="UPF0158"/>
</dbReference>
<proteinExistence type="predicted"/>
<evidence type="ECO:0000313" key="2">
    <source>
        <dbReference type="Proteomes" id="UP001316087"/>
    </source>
</evidence>
<reference evidence="1 2" key="1">
    <citation type="submission" date="2022-03" db="EMBL/GenBank/DDBJ databases">
        <authorList>
            <person name="Jo J.-H."/>
            <person name="Im W.-T."/>
        </authorList>
    </citation>
    <scope>NUCLEOTIDE SEQUENCE [LARGE SCALE GENOMIC DNA]</scope>
    <source>
        <strain evidence="1 2">MA9</strain>
    </source>
</reference>
<dbReference type="RefSeq" id="WP_241370137.1">
    <property type="nucleotide sequence ID" value="NZ_JAKZFC010000005.1"/>
</dbReference>
<name>A0ABS9UG85_9BACL</name>
<accession>A0ABS9UG85</accession>
<organism evidence="1 2">
    <name type="scientific">Solibacillus palustris</name>
    <dbReference type="NCBI Taxonomy" id="2908203"/>
    <lineage>
        <taxon>Bacteria</taxon>
        <taxon>Bacillati</taxon>
        <taxon>Bacillota</taxon>
        <taxon>Bacilli</taxon>
        <taxon>Bacillales</taxon>
        <taxon>Caryophanaceae</taxon>
        <taxon>Solibacillus</taxon>
    </lineage>
</organism>
<dbReference type="Pfam" id="PF03682">
    <property type="entry name" value="UPF0158"/>
    <property type="match status" value="1"/>
</dbReference>
<protein>
    <submittedName>
        <fullName evidence="1">UPF0158 family protein</fullName>
    </submittedName>
</protein>